<dbReference type="EMBL" id="DRBS01000259">
    <property type="protein sequence ID" value="HDD44576.1"/>
    <property type="molecule type" value="Genomic_DNA"/>
</dbReference>
<dbReference type="AlphaFoldDB" id="A0A7C0U309"/>
<reference evidence="1" key="1">
    <citation type="journal article" date="2020" name="mSystems">
        <title>Genome- and Community-Level Interaction Insights into Carbon Utilization and Element Cycling Functions of Hydrothermarchaeota in Hydrothermal Sediment.</title>
        <authorList>
            <person name="Zhou Z."/>
            <person name="Liu Y."/>
            <person name="Xu W."/>
            <person name="Pan J."/>
            <person name="Luo Z.H."/>
            <person name="Li M."/>
        </authorList>
    </citation>
    <scope>NUCLEOTIDE SEQUENCE [LARGE SCALE GENOMIC DNA]</scope>
    <source>
        <strain evidence="1">HyVt-233</strain>
    </source>
</reference>
<evidence type="ECO:0000313" key="1">
    <source>
        <dbReference type="EMBL" id="HDD44576.1"/>
    </source>
</evidence>
<proteinExistence type="predicted"/>
<sequence>MPFRLEGCNLDSRKVEQVATYTANASDYIELPTNKNVTFMRGKLTVNYDTASTVSATEDGLAKLVSGPTILVNQSIRYCECPSLQMAALYSRWLNRGRGDNDQPSSATGRSGEVGEVEFFYLLSLNPMAKEDPHVAIPCQHEEINSLRFAFSWGNNSTLGTGYSINATTKLEITDITGWICDRDHLEFHFPKDRYLRPNWVTHIESFTGAKTNYSLEVKLPTRQTIRTIFIIVKDSNGNRSNSIVTGLRLKLYNNVDAWGPYDWDEIQRQMADFYDISTPDTGTLLIDCRRLQNVTGDFFTDEGIEIEKDSDLVLGFTTSGAGSVEILFDNIIVVESPLK</sequence>
<accession>A0A7C0U309</accession>
<comment type="caution">
    <text evidence="1">The sequence shown here is derived from an EMBL/GenBank/DDBJ whole genome shotgun (WGS) entry which is preliminary data.</text>
</comment>
<organism evidence="1">
    <name type="scientific">Desulfofervidus auxilii</name>
    <dbReference type="NCBI Taxonomy" id="1621989"/>
    <lineage>
        <taxon>Bacteria</taxon>
        <taxon>Pseudomonadati</taxon>
        <taxon>Thermodesulfobacteriota</taxon>
        <taxon>Candidatus Desulfofervidia</taxon>
        <taxon>Candidatus Desulfofervidales</taxon>
        <taxon>Candidatus Desulfofervidaceae</taxon>
        <taxon>Candidatus Desulfofervidus</taxon>
    </lineage>
</organism>
<dbReference type="Proteomes" id="UP000886289">
    <property type="component" value="Unassembled WGS sequence"/>
</dbReference>
<protein>
    <submittedName>
        <fullName evidence="1">Uncharacterized protein</fullName>
    </submittedName>
</protein>
<gene>
    <name evidence="1" type="ORF">ENG63_06940</name>
</gene>
<name>A0A7C0U309_DESA2</name>